<dbReference type="InterPro" id="IPR036094">
    <property type="entry name" value="NadA_sf"/>
</dbReference>
<keyword evidence="6 10" id="KW-0808">Transferase</keyword>
<evidence type="ECO:0000256" key="4">
    <source>
        <dbReference type="ARBA" id="ARBA00022485"/>
    </source>
</evidence>
<dbReference type="GO" id="GO:0046872">
    <property type="term" value="F:metal ion binding"/>
    <property type="evidence" value="ECO:0007669"/>
    <property type="project" value="UniProtKB-KW"/>
</dbReference>
<gene>
    <name evidence="10" type="ORF">MNBD_PLANCTO03-1241</name>
</gene>
<evidence type="ECO:0000256" key="6">
    <source>
        <dbReference type="ARBA" id="ARBA00022679"/>
    </source>
</evidence>
<sequence length="443" mass="48214">MLWQPSLDPYYTTLPADEAARLIAARRTQLGESLVILGHHYQADEVVQHADYTGDSLKLSQLAAEVARSGKVRFVVFCGVHFMAETADMLTPDSVEVILPDLSAGCSMADMADYDDTVEAWDRLHEGLRAQGWHGRIIPITYVNSTAAIKAFVGDHGGACCTSSNADAVFAWAMQGGTSPSPRLQSGIDTARHTDANPPTEVGGSENLTTGEEIKILFLPDQHLGRNTAAKYGLETETQTCLYDPKRTQQGEPFGGATPEELLASKVILWAGHCSVHKLFRPEHCEQIRVDNRTRQAAGEEPTRIIVHPECEKAVVDLADDSGSTEYILKTIRTSAPGSRWAVGTEVHLVNRLATEMAARGVSVRMLSECQCLCTTMYRIDQPHMLWVLDTLCGIRVKEGTPGQAEPKAVNVIRVHAEVRALALKSLDRMLSLSGPGVSMPTG</sequence>
<name>A0A3B1E0P5_9ZZZZ</name>
<evidence type="ECO:0000256" key="1">
    <source>
        <dbReference type="ARBA" id="ARBA00001966"/>
    </source>
</evidence>
<keyword evidence="8" id="KW-0408">Iron</keyword>
<dbReference type="EMBL" id="UOGK01000694">
    <property type="protein sequence ID" value="VAX42458.1"/>
    <property type="molecule type" value="Genomic_DNA"/>
</dbReference>
<evidence type="ECO:0000256" key="5">
    <source>
        <dbReference type="ARBA" id="ARBA00022642"/>
    </source>
</evidence>
<evidence type="ECO:0000256" key="2">
    <source>
        <dbReference type="ARBA" id="ARBA00005065"/>
    </source>
</evidence>
<comment type="pathway">
    <text evidence="2">Cofactor biosynthesis; NAD(+) biosynthesis; quinolinate from iminoaspartate: step 1/1.</text>
</comment>
<dbReference type="SUPFAM" id="SSF142754">
    <property type="entry name" value="NadA-like"/>
    <property type="match status" value="2"/>
</dbReference>
<protein>
    <recommendedName>
        <fullName evidence="3">quinolinate synthase</fullName>
        <ecNumber evidence="3">2.5.1.72</ecNumber>
    </recommendedName>
</protein>
<evidence type="ECO:0000256" key="9">
    <source>
        <dbReference type="ARBA" id="ARBA00023014"/>
    </source>
</evidence>
<keyword evidence="4" id="KW-0004">4Fe-4S</keyword>
<dbReference type="EC" id="2.5.1.72" evidence="3"/>
<dbReference type="GO" id="GO:0008987">
    <property type="term" value="F:quinolinate synthetase A activity"/>
    <property type="evidence" value="ECO:0007669"/>
    <property type="project" value="InterPro"/>
</dbReference>
<dbReference type="GO" id="GO:0005829">
    <property type="term" value="C:cytosol"/>
    <property type="evidence" value="ECO:0007669"/>
    <property type="project" value="TreeGrafter"/>
</dbReference>
<dbReference type="GO" id="GO:0051539">
    <property type="term" value="F:4 iron, 4 sulfur cluster binding"/>
    <property type="evidence" value="ECO:0007669"/>
    <property type="project" value="UniProtKB-KW"/>
</dbReference>
<organism evidence="10">
    <name type="scientific">hydrothermal vent metagenome</name>
    <dbReference type="NCBI Taxonomy" id="652676"/>
    <lineage>
        <taxon>unclassified sequences</taxon>
        <taxon>metagenomes</taxon>
        <taxon>ecological metagenomes</taxon>
    </lineage>
</organism>
<keyword evidence="5" id="KW-0662">Pyridine nucleotide biosynthesis</keyword>
<keyword evidence="7" id="KW-0479">Metal-binding</keyword>
<evidence type="ECO:0000256" key="8">
    <source>
        <dbReference type="ARBA" id="ARBA00023004"/>
    </source>
</evidence>
<dbReference type="GO" id="GO:0034628">
    <property type="term" value="P:'de novo' NAD+ biosynthetic process from L-aspartate"/>
    <property type="evidence" value="ECO:0007669"/>
    <property type="project" value="TreeGrafter"/>
</dbReference>
<dbReference type="InterPro" id="IPR003473">
    <property type="entry name" value="NadA"/>
</dbReference>
<dbReference type="AlphaFoldDB" id="A0A3B1E0P5"/>
<evidence type="ECO:0000256" key="3">
    <source>
        <dbReference type="ARBA" id="ARBA00012669"/>
    </source>
</evidence>
<reference evidence="10" key="1">
    <citation type="submission" date="2018-06" db="EMBL/GenBank/DDBJ databases">
        <authorList>
            <person name="Zhirakovskaya E."/>
        </authorList>
    </citation>
    <scope>NUCLEOTIDE SEQUENCE</scope>
</reference>
<dbReference type="PANTHER" id="PTHR30573:SF0">
    <property type="entry name" value="QUINOLINATE SYNTHASE, CHLOROPLASTIC"/>
    <property type="match status" value="1"/>
</dbReference>
<keyword evidence="9" id="KW-0411">Iron-sulfur</keyword>
<evidence type="ECO:0000256" key="7">
    <source>
        <dbReference type="ARBA" id="ARBA00022723"/>
    </source>
</evidence>
<dbReference type="Pfam" id="PF02445">
    <property type="entry name" value="NadA"/>
    <property type="match status" value="2"/>
</dbReference>
<dbReference type="Gene3D" id="3.40.50.10800">
    <property type="entry name" value="NadA-like"/>
    <property type="match status" value="2"/>
</dbReference>
<dbReference type="UniPathway" id="UPA00253">
    <property type="reaction ID" value="UER00327"/>
</dbReference>
<proteinExistence type="predicted"/>
<dbReference type="PANTHER" id="PTHR30573">
    <property type="entry name" value="QUINOLINATE SYNTHETASE A"/>
    <property type="match status" value="1"/>
</dbReference>
<evidence type="ECO:0000313" key="10">
    <source>
        <dbReference type="EMBL" id="VAX42458.1"/>
    </source>
</evidence>
<comment type="cofactor">
    <cofactor evidence="1">
        <name>[4Fe-4S] cluster</name>
        <dbReference type="ChEBI" id="CHEBI:49883"/>
    </cofactor>
</comment>
<accession>A0A3B1E0P5</accession>